<dbReference type="InterPro" id="IPR017905">
    <property type="entry name" value="ERV/ALR_sulphydryl_oxidase"/>
</dbReference>
<dbReference type="PANTHER" id="PTHR12645:SF0">
    <property type="entry name" value="FAD-LINKED SULFHYDRYL OXIDASE ALR"/>
    <property type="match status" value="1"/>
</dbReference>
<keyword evidence="5 14" id="KW-0285">Flavoprotein</keyword>
<dbReference type="InterPro" id="IPR020164">
    <property type="entry name" value="Cyt_c_Oxase_assmbl_COX16"/>
</dbReference>
<comment type="cofactor">
    <cofactor evidence="1 14">
        <name>FAD</name>
        <dbReference type="ChEBI" id="CHEBI:57692"/>
    </cofactor>
</comment>
<evidence type="ECO:0000256" key="5">
    <source>
        <dbReference type="ARBA" id="ARBA00022630"/>
    </source>
</evidence>
<evidence type="ECO:0000313" key="17">
    <source>
        <dbReference type="EMBL" id="PWN34711.1"/>
    </source>
</evidence>
<dbReference type="InterPro" id="IPR039799">
    <property type="entry name" value="ALR/ERV"/>
</dbReference>
<dbReference type="Gene3D" id="4.10.320.60">
    <property type="match status" value="1"/>
</dbReference>
<dbReference type="InParanoid" id="A0A316VFB5"/>
<evidence type="ECO:0000256" key="15">
    <source>
        <dbReference type="SAM" id="MobiDB-lite"/>
    </source>
</evidence>
<dbReference type="RefSeq" id="XP_025355013.1">
    <property type="nucleotide sequence ID" value="XM_025500815.1"/>
</dbReference>
<feature type="region of interest" description="Disordered" evidence="15">
    <location>
        <begin position="177"/>
        <end position="196"/>
    </location>
</feature>
<keyword evidence="18" id="KW-1185">Reference proteome</keyword>
<feature type="compositionally biased region" description="Basic and acidic residues" evidence="15">
    <location>
        <begin position="99"/>
        <end position="112"/>
    </location>
</feature>
<keyword evidence="10 14" id="KW-0560">Oxidoreductase</keyword>
<evidence type="ECO:0000256" key="14">
    <source>
        <dbReference type="RuleBase" id="RU371123"/>
    </source>
</evidence>
<evidence type="ECO:0000256" key="7">
    <source>
        <dbReference type="ARBA" id="ARBA00022792"/>
    </source>
</evidence>
<keyword evidence="13" id="KW-1015">Disulfide bond</keyword>
<keyword evidence="11" id="KW-0496">Mitochondrion</keyword>
<comment type="catalytic activity">
    <reaction evidence="14">
        <text>2 R'C(R)SH + O2 = R'C(R)S-S(R)CR' + H2O2</text>
        <dbReference type="Rhea" id="RHEA:17357"/>
        <dbReference type="ChEBI" id="CHEBI:15379"/>
        <dbReference type="ChEBI" id="CHEBI:16240"/>
        <dbReference type="ChEBI" id="CHEBI:16520"/>
        <dbReference type="ChEBI" id="CHEBI:17412"/>
        <dbReference type="EC" id="1.8.3.2"/>
    </reaction>
</comment>
<comment type="function">
    <text evidence="2">Required for the assembly of the mitochondrial respiratory chain complex IV (CIV), also known as cytochrome c oxidase. May participate in merging the COX1 and COX2 assembly lines.</text>
</comment>
<sequence length="319" mass="35774">MPAFSNKPIGRPQSTFGTILARLTPQVRRHPVLMFGLPFVLTIVASSFGLSYMTQTRYDYNASKVRSMSKEEELGMRKDRRKIDIREEYYRLQAKDSEVDDWEPKRIPRPDGVEEPLAPRSRKLFADGPPMQQESDDADEKPSTSNRKNVILGPDGKPCRACNSKLAFSAALKVGKKPATASSTKKAASEQIECPPDGEMIGQSTWTFLHSAAAYYPNSPSEIQQKSMLSLIQSLPHLYPCHSCAGALGEELEREIKEKRSWEGGEILQQAVRTGPGLRKWLCGVHNETNARLGKPTWTCSEEKLQHRWKDGPPDGRCD</sequence>
<evidence type="ECO:0000256" key="2">
    <source>
        <dbReference type="ARBA" id="ARBA00002490"/>
    </source>
</evidence>
<evidence type="ECO:0000256" key="10">
    <source>
        <dbReference type="ARBA" id="ARBA00023002"/>
    </source>
</evidence>
<dbReference type="GO" id="GO:0050660">
    <property type="term" value="F:flavin adenine dinucleotide binding"/>
    <property type="evidence" value="ECO:0007669"/>
    <property type="project" value="TreeGrafter"/>
</dbReference>
<evidence type="ECO:0000313" key="18">
    <source>
        <dbReference type="Proteomes" id="UP000245771"/>
    </source>
</evidence>
<dbReference type="PANTHER" id="PTHR12645">
    <property type="entry name" value="ALR/ERV"/>
    <property type="match status" value="1"/>
</dbReference>
<dbReference type="EMBL" id="KZ819603">
    <property type="protein sequence ID" value="PWN34711.1"/>
    <property type="molecule type" value="Genomic_DNA"/>
</dbReference>
<evidence type="ECO:0000259" key="16">
    <source>
        <dbReference type="PROSITE" id="PS51324"/>
    </source>
</evidence>
<feature type="domain" description="ERV/ALR sulfhydryl oxidase" evidence="16">
    <location>
        <begin position="194"/>
        <end position="309"/>
    </location>
</feature>
<evidence type="ECO:0000256" key="11">
    <source>
        <dbReference type="ARBA" id="ARBA00023128"/>
    </source>
</evidence>
<protein>
    <recommendedName>
        <fullName evidence="14">Sulfhydryl oxidase</fullName>
        <ecNumber evidence="14">1.8.3.2</ecNumber>
    </recommendedName>
</protein>
<dbReference type="GO" id="GO:0016971">
    <property type="term" value="F:flavin-dependent sulfhydryl oxidase activity"/>
    <property type="evidence" value="ECO:0007669"/>
    <property type="project" value="InterPro"/>
</dbReference>
<gene>
    <name evidence="17" type="ORF">FA14DRAFT_178111</name>
</gene>
<dbReference type="AlphaFoldDB" id="A0A316VFB5"/>
<keyword evidence="9 14" id="KW-1133">Transmembrane helix</keyword>
<evidence type="ECO:0000256" key="9">
    <source>
        <dbReference type="ARBA" id="ARBA00022989"/>
    </source>
</evidence>
<dbReference type="Proteomes" id="UP000245771">
    <property type="component" value="Unassembled WGS sequence"/>
</dbReference>
<accession>A0A316VFB5</accession>
<dbReference type="InterPro" id="IPR036774">
    <property type="entry name" value="ERV/ALR_sulphydryl_oxid_sf"/>
</dbReference>
<reference evidence="17 18" key="1">
    <citation type="journal article" date="2018" name="Mol. Biol. Evol.">
        <title>Broad Genomic Sampling Reveals a Smut Pathogenic Ancestry of the Fungal Clade Ustilaginomycotina.</title>
        <authorList>
            <person name="Kijpornyongpan T."/>
            <person name="Mondo S.J."/>
            <person name="Barry K."/>
            <person name="Sandor L."/>
            <person name="Lee J."/>
            <person name="Lipzen A."/>
            <person name="Pangilinan J."/>
            <person name="LaButti K."/>
            <person name="Hainaut M."/>
            <person name="Henrissat B."/>
            <person name="Grigoriev I.V."/>
            <person name="Spatafora J.W."/>
            <person name="Aime M.C."/>
        </authorList>
    </citation>
    <scope>NUCLEOTIDE SEQUENCE [LARGE SCALE GENOMIC DNA]</scope>
    <source>
        <strain evidence="17 18">MCA 3882</strain>
    </source>
</reference>
<evidence type="ECO:0000256" key="13">
    <source>
        <dbReference type="ARBA" id="ARBA00023157"/>
    </source>
</evidence>
<evidence type="ECO:0000256" key="12">
    <source>
        <dbReference type="ARBA" id="ARBA00023136"/>
    </source>
</evidence>
<dbReference type="GeneID" id="37022596"/>
<comment type="similarity">
    <text evidence="4">Belongs to the COX16 family.</text>
</comment>
<dbReference type="PROSITE" id="PS51324">
    <property type="entry name" value="ERV_ALR"/>
    <property type="match status" value="1"/>
</dbReference>
<proteinExistence type="inferred from homology"/>
<dbReference type="SUPFAM" id="SSF69000">
    <property type="entry name" value="FAD-dependent thiol oxidase"/>
    <property type="match status" value="1"/>
</dbReference>
<evidence type="ECO:0000256" key="3">
    <source>
        <dbReference type="ARBA" id="ARBA00004434"/>
    </source>
</evidence>
<comment type="subcellular location">
    <subcellularLocation>
        <location evidence="3">Mitochondrion inner membrane</location>
        <topology evidence="3">Single-pass membrane protein</topology>
    </subcellularLocation>
</comment>
<evidence type="ECO:0000256" key="4">
    <source>
        <dbReference type="ARBA" id="ARBA00008370"/>
    </source>
</evidence>
<dbReference type="Gene3D" id="1.20.120.310">
    <property type="entry name" value="ERV/ALR sulfhydryl oxidase domain"/>
    <property type="match status" value="1"/>
</dbReference>
<evidence type="ECO:0000256" key="8">
    <source>
        <dbReference type="ARBA" id="ARBA00022827"/>
    </source>
</evidence>
<evidence type="ECO:0000256" key="1">
    <source>
        <dbReference type="ARBA" id="ARBA00001974"/>
    </source>
</evidence>
<keyword evidence="8 14" id="KW-0274">FAD</keyword>
<dbReference type="STRING" id="1280837.A0A316VFB5"/>
<feature type="region of interest" description="Disordered" evidence="15">
    <location>
        <begin position="99"/>
        <end position="154"/>
    </location>
</feature>
<organism evidence="17 18">
    <name type="scientific">Meira miltonrushii</name>
    <dbReference type="NCBI Taxonomy" id="1280837"/>
    <lineage>
        <taxon>Eukaryota</taxon>
        <taxon>Fungi</taxon>
        <taxon>Dikarya</taxon>
        <taxon>Basidiomycota</taxon>
        <taxon>Ustilaginomycotina</taxon>
        <taxon>Exobasidiomycetes</taxon>
        <taxon>Exobasidiales</taxon>
        <taxon>Brachybasidiaceae</taxon>
        <taxon>Meira</taxon>
    </lineage>
</organism>
<dbReference type="Pfam" id="PF14138">
    <property type="entry name" value="COX16"/>
    <property type="match status" value="1"/>
</dbReference>
<feature type="compositionally biased region" description="Low complexity" evidence="15">
    <location>
        <begin position="177"/>
        <end position="186"/>
    </location>
</feature>
<name>A0A316VFB5_9BASI</name>
<feature type="transmembrane region" description="Helical" evidence="14">
    <location>
        <begin position="32"/>
        <end position="53"/>
    </location>
</feature>
<keyword evidence="12 14" id="KW-0472">Membrane</keyword>
<evidence type="ECO:0000256" key="6">
    <source>
        <dbReference type="ARBA" id="ARBA00022692"/>
    </source>
</evidence>
<dbReference type="OrthoDB" id="17199at2759"/>
<keyword evidence="6 14" id="KW-0812">Transmembrane</keyword>
<dbReference type="GO" id="GO:0005743">
    <property type="term" value="C:mitochondrial inner membrane"/>
    <property type="evidence" value="ECO:0007669"/>
    <property type="project" value="UniProtKB-SubCell"/>
</dbReference>
<dbReference type="Pfam" id="PF04777">
    <property type="entry name" value="Evr1_Alr"/>
    <property type="match status" value="1"/>
</dbReference>
<keyword evidence="7" id="KW-0999">Mitochondrion inner membrane</keyword>
<dbReference type="EC" id="1.8.3.2" evidence="14"/>